<dbReference type="PANTHER" id="PTHR31737">
    <property type="entry name" value="PROTEIN TOS1"/>
    <property type="match status" value="1"/>
</dbReference>
<feature type="region of interest" description="Disordered" evidence="8">
    <location>
        <begin position="237"/>
        <end position="267"/>
    </location>
</feature>
<feature type="signal peptide" evidence="9">
    <location>
        <begin position="1"/>
        <end position="32"/>
    </location>
</feature>
<feature type="domain" description="Cell wall protein YJL171C/Tos1 N-terminal" evidence="11">
    <location>
        <begin position="46"/>
        <end position="107"/>
    </location>
</feature>
<keyword evidence="4 9" id="KW-0732">Signal</keyword>
<dbReference type="RefSeq" id="XP_037190781.1">
    <property type="nucleotide sequence ID" value="XM_037339215.1"/>
</dbReference>
<proteinExistence type="inferred from homology"/>
<evidence type="ECO:0000256" key="1">
    <source>
        <dbReference type="ARBA" id="ARBA00000382"/>
    </source>
</evidence>
<evidence type="ECO:0000313" key="12">
    <source>
        <dbReference type="EMBL" id="KAF5871834.1"/>
    </source>
</evidence>
<keyword evidence="6" id="KW-0326">Glycosidase</keyword>
<accession>A0A8H6AQX0</accession>
<dbReference type="AlphaFoldDB" id="A0A8H6AQX0"/>
<dbReference type="PANTHER" id="PTHR31737:SF2">
    <property type="entry name" value="PROTEIN TOS1"/>
    <property type="match status" value="1"/>
</dbReference>
<evidence type="ECO:0000259" key="10">
    <source>
        <dbReference type="Pfam" id="PF10287"/>
    </source>
</evidence>
<dbReference type="Pfam" id="PF10290">
    <property type="entry name" value="YJL171C_Tos1_N"/>
    <property type="match status" value="1"/>
</dbReference>
<evidence type="ECO:0000256" key="7">
    <source>
        <dbReference type="ARBA" id="ARBA00023316"/>
    </source>
</evidence>
<dbReference type="GO" id="GO:0042973">
    <property type="term" value="F:glucan endo-1,3-beta-D-glucosidase activity"/>
    <property type="evidence" value="ECO:0007669"/>
    <property type="project" value="UniProtKB-EC"/>
</dbReference>
<name>A0A8H6AQX0_9HELO</name>
<evidence type="ECO:0000256" key="6">
    <source>
        <dbReference type="ARBA" id="ARBA00023295"/>
    </source>
</evidence>
<keyword evidence="7" id="KW-0961">Cell wall biogenesis/degradation</keyword>
<dbReference type="OrthoDB" id="118256at2759"/>
<reference evidence="12 13" key="1">
    <citation type="journal article" date="2020" name="Phytopathology">
        <title>A high-quality genome resource of Botrytis fragariae, a new and rapidly spreading fungal pathogen causing strawberry gray mold in the U.S.A.</title>
        <authorList>
            <person name="Wu Y."/>
            <person name="Saski C.A."/>
            <person name="Schnabel G."/>
            <person name="Xiao S."/>
            <person name="Hu M."/>
        </authorList>
    </citation>
    <scope>NUCLEOTIDE SEQUENCE [LARGE SCALE GENOMIC DNA]</scope>
    <source>
        <strain evidence="12 13">BVB16</strain>
    </source>
</reference>
<keyword evidence="13" id="KW-1185">Reference proteome</keyword>
<evidence type="ECO:0000256" key="5">
    <source>
        <dbReference type="ARBA" id="ARBA00022801"/>
    </source>
</evidence>
<protein>
    <recommendedName>
        <fullName evidence="3">glucan endo-1,3-beta-D-glucosidase</fullName>
        <ecNumber evidence="3">3.2.1.39</ecNumber>
    </recommendedName>
</protein>
<feature type="compositionally biased region" description="Low complexity" evidence="8">
    <location>
        <begin position="196"/>
        <end position="211"/>
    </location>
</feature>
<dbReference type="GeneID" id="59262907"/>
<dbReference type="InterPro" id="IPR018805">
    <property type="entry name" value="YJL171C/Tos1_C"/>
</dbReference>
<dbReference type="EMBL" id="JABFCT010000011">
    <property type="protein sequence ID" value="KAF5871834.1"/>
    <property type="molecule type" value="Genomic_DNA"/>
</dbReference>
<sequence length="514" mass="54447">MNLIFYFPRSIMRSNILATVYILSLAVSIVSGCSEVSGNWFCNPVDAILYSNVGAPGTYNQVTDMSADGICSSTPKSFSGPLSPLDEEVSFHFRGPLQLKQFAAYTPGTTASKKKREGSTARRRRHLQHIDKHARGVNQKRDKIHATIDGQLVSWDDNYPTPDLDAFNGGAKTVTATINGEIQTWINNWFGSSTTTMASQTSTTVPQSVSQGAATSEEAQETSTSIIPSTSIALSQSQASTHASASQPQASSTTSASESQVSASTTSSATATAIASGSYSRIGYYNSAEQTLDNLVFLGNYGGQGSGVFDEAYGASLSFVNSSGTGGASSPQVLADATLPSNEEIVVMLDEECNNDCGYVRPGSVAYHGFNGANKVFLLEFSMPIDGRTGFNGDMPSVWILNAQIPRTIQYGNPSCSCWESGCGEFDIAEALNSGSTFLKSTLHTNKPGGDSDYFVRPTSSTMKLAVVFSSATSSIQIQVLPTSYEFPTSLTTDEIQSICGTSSGGQLSEFAIS</sequence>
<evidence type="ECO:0000313" key="13">
    <source>
        <dbReference type="Proteomes" id="UP000531561"/>
    </source>
</evidence>
<gene>
    <name evidence="12" type="ORF">Bfra_008859</name>
</gene>
<evidence type="ECO:0000259" key="11">
    <source>
        <dbReference type="Pfam" id="PF10290"/>
    </source>
</evidence>
<comment type="catalytic activity">
    <reaction evidence="1">
        <text>Hydrolysis of (1-&gt;3)-beta-D-glucosidic linkages in (1-&gt;3)-beta-D-glucans.</text>
        <dbReference type="EC" id="3.2.1.39"/>
    </reaction>
</comment>
<feature type="region of interest" description="Disordered" evidence="8">
    <location>
        <begin position="196"/>
        <end position="225"/>
    </location>
</feature>
<feature type="chain" id="PRO_5034889337" description="glucan endo-1,3-beta-D-glucosidase" evidence="9">
    <location>
        <begin position="33"/>
        <end position="514"/>
    </location>
</feature>
<organism evidence="12 13">
    <name type="scientific">Botrytis fragariae</name>
    <dbReference type="NCBI Taxonomy" id="1964551"/>
    <lineage>
        <taxon>Eukaryota</taxon>
        <taxon>Fungi</taxon>
        <taxon>Dikarya</taxon>
        <taxon>Ascomycota</taxon>
        <taxon>Pezizomycotina</taxon>
        <taxon>Leotiomycetes</taxon>
        <taxon>Helotiales</taxon>
        <taxon>Sclerotiniaceae</taxon>
        <taxon>Botrytis</taxon>
    </lineage>
</organism>
<dbReference type="InterPro" id="IPR018807">
    <property type="entry name" value="YJL171C/Tos1_N"/>
</dbReference>
<feature type="domain" description="Cell wall protein YJL171C/Tos1 C-terminal" evidence="10">
    <location>
        <begin position="277"/>
        <end position="498"/>
    </location>
</feature>
<dbReference type="EC" id="3.2.1.39" evidence="3"/>
<keyword evidence="5" id="KW-0378">Hydrolase</keyword>
<dbReference type="GO" id="GO:0009277">
    <property type="term" value="C:fungal-type cell wall"/>
    <property type="evidence" value="ECO:0007669"/>
    <property type="project" value="TreeGrafter"/>
</dbReference>
<evidence type="ECO:0000256" key="9">
    <source>
        <dbReference type="SAM" id="SignalP"/>
    </source>
</evidence>
<evidence type="ECO:0000256" key="4">
    <source>
        <dbReference type="ARBA" id="ARBA00022729"/>
    </source>
</evidence>
<dbReference type="GO" id="GO:0071555">
    <property type="term" value="P:cell wall organization"/>
    <property type="evidence" value="ECO:0007669"/>
    <property type="project" value="UniProtKB-KW"/>
</dbReference>
<comment type="similarity">
    <text evidence="2">Belongs to the PGA52 family.</text>
</comment>
<evidence type="ECO:0000256" key="3">
    <source>
        <dbReference type="ARBA" id="ARBA00012780"/>
    </source>
</evidence>
<comment type="caution">
    <text evidence="12">The sequence shown here is derived from an EMBL/GenBank/DDBJ whole genome shotgun (WGS) entry which is preliminary data.</text>
</comment>
<dbReference type="Pfam" id="PF10287">
    <property type="entry name" value="YJL171C_Tos1_C"/>
    <property type="match status" value="1"/>
</dbReference>
<dbReference type="Proteomes" id="UP000531561">
    <property type="component" value="Unassembled WGS sequence"/>
</dbReference>
<evidence type="ECO:0000256" key="2">
    <source>
        <dbReference type="ARBA" id="ARBA00006055"/>
    </source>
</evidence>
<evidence type="ECO:0000256" key="8">
    <source>
        <dbReference type="SAM" id="MobiDB-lite"/>
    </source>
</evidence>